<name>A0A0R2I1H0_9LACO</name>
<feature type="compositionally biased region" description="Basic and acidic residues" evidence="1">
    <location>
        <begin position="320"/>
        <end position="349"/>
    </location>
</feature>
<evidence type="ECO:0000313" key="2">
    <source>
        <dbReference type="EMBL" id="KRN59049.1"/>
    </source>
</evidence>
<evidence type="ECO:0000313" key="3">
    <source>
        <dbReference type="Proteomes" id="UP000050934"/>
    </source>
</evidence>
<protein>
    <recommendedName>
        <fullName evidence="4">DUF2325 domain-containing protein</fullName>
    </recommendedName>
</protein>
<feature type="compositionally biased region" description="Polar residues" evidence="1">
    <location>
        <begin position="32"/>
        <end position="41"/>
    </location>
</feature>
<gene>
    <name evidence="2" type="ORF">IV45_GL000084</name>
</gene>
<feature type="compositionally biased region" description="Polar residues" evidence="1">
    <location>
        <begin position="126"/>
        <end position="152"/>
    </location>
</feature>
<accession>A0A0R2I1H0</accession>
<proteinExistence type="predicted"/>
<keyword evidence="3" id="KW-1185">Reference proteome</keyword>
<feature type="region of interest" description="Disordered" evidence="1">
    <location>
        <begin position="115"/>
        <end position="153"/>
    </location>
</feature>
<dbReference type="PATRIC" id="fig|396268.3.peg.85"/>
<dbReference type="STRING" id="396268.IV45_GL000084"/>
<dbReference type="EMBL" id="JQBW01000006">
    <property type="protein sequence ID" value="KRN59049.1"/>
    <property type="molecule type" value="Genomic_DNA"/>
</dbReference>
<reference evidence="2 3" key="1">
    <citation type="journal article" date="2015" name="Genome Announc.">
        <title>Expanding the biotechnology potential of lactobacilli through comparative genomics of 213 strains and associated genera.</title>
        <authorList>
            <person name="Sun Z."/>
            <person name="Harris H.M."/>
            <person name="McCann A."/>
            <person name="Guo C."/>
            <person name="Argimon S."/>
            <person name="Zhang W."/>
            <person name="Yang X."/>
            <person name="Jeffery I.B."/>
            <person name="Cooney J.C."/>
            <person name="Kagawa T.F."/>
            <person name="Liu W."/>
            <person name="Song Y."/>
            <person name="Salvetti E."/>
            <person name="Wrobel A."/>
            <person name="Rasinkangas P."/>
            <person name="Parkhill J."/>
            <person name="Rea M.C."/>
            <person name="O'Sullivan O."/>
            <person name="Ritari J."/>
            <person name="Douillard F.P."/>
            <person name="Paul Ross R."/>
            <person name="Yang R."/>
            <person name="Briner A.E."/>
            <person name="Felis G.E."/>
            <person name="de Vos W.M."/>
            <person name="Barrangou R."/>
            <person name="Klaenhammer T.R."/>
            <person name="Caufield P.W."/>
            <person name="Cui Y."/>
            <person name="Zhang H."/>
            <person name="O'Toole P.W."/>
        </authorList>
    </citation>
    <scope>NUCLEOTIDE SEQUENCE [LARGE SCALE GENOMIC DNA]</scope>
    <source>
        <strain evidence="2 3">DSM 17896</strain>
    </source>
</reference>
<dbReference type="AlphaFoldDB" id="A0A0R2I1H0"/>
<evidence type="ECO:0008006" key="4">
    <source>
        <dbReference type="Google" id="ProtNLM"/>
    </source>
</evidence>
<dbReference type="Proteomes" id="UP000050934">
    <property type="component" value="Unassembled WGS sequence"/>
</dbReference>
<feature type="region of interest" description="Disordered" evidence="1">
    <location>
        <begin position="317"/>
        <end position="349"/>
    </location>
</feature>
<feature type="compositionally biased region" description="Basic and acidic residues" evidence="1">
    <location>
        <begin position="42"/>
        <end position="51"/>
    </location>
</feature>
<organism evidence="2 3">
    <name type="scientific">Limosilactobacillus secaliphilus</name>
    <dbReference type="NCBI Taxonomy" id="396268"/>
    <lineage>
        <taxon>Bacteria</taxon>
        <taxon>Bacillati</taxon>
        <taxon>Bacillota</taxon>
        <taxon>Bacilli</taxon>
        <taxon>Lactobacillales</taxon>
        <taxon>Lactobacillaceae</taxon>
        <taxon>Limosilactobacillus</taxon>
    </lineage>
</organism>
<evidence type="ECO:0000256" key="1">
    <source>
        <dbReference type="SAM" id="MobiDB-lite"/>
    </source>
</evidence>
<sequence>MHLIDALPIDGYQKPRPFVKRNNHHHEPIHFQSASQPANDSANHHPEKKPLSGDQYTALNKLKGIRQGLDQLKNGHEADHNSISKLAGRYHKITQRLSADDKDALADQLRPIHHDLNRLGGKPQTAVDQPQPHSTSVNKAQGSDQAHHSSANKAIKTEEAAIQQPKAPSAPFSSQKRQYVVQRELTGATLLTENGQDAGHISESIVRKMNLTSGTIVKADIMPNDIFVHKALRHIDHLGKIKFDDQKRFSTFEFGVVKKHKHHLRVTYNSNNEPLLVNGKKHAFLLDLDNPIVGNGSIVELAWYKDDPDSMRIRWTYPTEKPEQTKSGKKTQQADKNETDKDSQEPLAKRYTDLDLHGKTVAVLVGNRQEHEDYERQIKLYNGVPTVVDSFKTQKSYLKDKLKSADIVVLVKSKSHHGASKAVAEFQNQFGFAFAVADTLAMGQFEDALYRASHGLPADVASMANLH</sequence>
<feature type="region of interest" description="Disordered" evidence="1">
    <location>
        <begin position="1"/>
        <end position="53"/>
    </location>
</feature>
<comment type="caution">
    <text evidence="2">The sequence shown here is derived from an EMBL/GenBank/DDBJ whole genome shotgun (WGS) entry which is preliminary data.</text>
</comment>